<sequence>MVKGKGKIRSITKAKCQPLQSITSLPRQQYELNLPVSLPDLLRPSVCLLESQFGAQTLLPEPTSEVL</sequence>
<protein>
    <submittedName>
        <fullName evidence="1">Uncharacterized protein</fullName>
    </submittedName>
</protein>
<proteinExistence type="predicted"/>
<dbReference type="Proteomes" id="UP000250321">
    <property type="component" value="Unassembled WGS sequence"/>
</dbReference>
<dbReference type="AlphaFoldDB" id="A0A314Y183"/>
<dbReference type="EMBL" id="PJQY01001880">
    <property type="protein sequence ID" value="PQP98628.1"/>
    <property type="molecule type" value="Genomic_DNA"/>
</dbReference>
<keyword evidence="2" id="KW-1185">Reference proteome</keyword>
<name>A0A314Y183_PRUYE</name>
<reference evidence="1 2" key="1">
    <citation type="submission" date="2018-02" db="EMBL/GenBank/DDBJ databases">
        <title>Draft genome of wild Prunus yedoensis var. nudiflora.</title>
        <authorList>
            <person name="Baek S."/>
            <person name="Kim J.-H."/>
            <person name="Choi K."/>
            <person name="Kim G.-B."/>
            <person name="Cho A."/>
            <person name="Jang H."/>
            <person name="Shin C.-H."/>
            <person name="Yu H.-J."/>
            <person name="Mun J.-H."/>
        </authorList>
    </citation>
    <scope>NUCLEOTIDE SEQUENCE [LARGE SCALE GENOMIC DNA]</scope>
    <source>
        <strain evidence="2">cv. Jeju island</strain>
        <tissue evidence="1">Leaf</tissue>
    </source>
</reference>
<accession>A0A314Y183</accession>
<evidence type="ECO:0000313" key="2">
    <source>
        <dbReference type="Proteomes" id="UP000250321"/>
    </source>
</evidence>
<gene>
    <name evidence="1" type="ORF">Pyn_38936</name>
</gene>
<organism evidence="1 2">
    <name type="scientific">Prunus yedoensis var. nudiflora</name>
    <dbReference type="NCBI Taxonomy" id="2094558"/>
    <lineage>
        <taxon>Eukaryota</taxon>
        <taxon>Viridiplantae</taxon>
        <taxon>Streptophyta</taxon>
        <taxon>Embryophyta</taxon>
        <taxon>Tracheophyta</taxon>
        <taxon>Spermatophyta</taxon>
        <taxon>Magnoliopsida</taxon>
        <taxon>eudicotyledons</taxon>
        <taxon>Gunneridae</taxon>
        <taxon>Pentapetalae</taxon>
        <taxon>rosids</taxon>
        <taxon>fabids</taxon>
        <taxon>Rosales</taxon>
        <taxon>Rosaceae</taxon>
        <taxon>Amygdaloideae</taxon>
        <taxon>Amygdaleae</taxon>
        <taxon>Prunus</taxon>
    </lineage>
</organism>
<evidence type="ECO:0000313" key="1">
    <source>
        <dbReference type="EMBL" id="PQP98628.1"/>
    </source>
</evidence>
<comment type="caution">
    <text evidence="1">The sequence shown here is derived from an EMBL/GenBank/DDBJ whole genome shotgun (WGS) entry which is preliminary data.</text>
</comment>